<accession>A0A5J5A4E3</accession>
<reference evidence="1 2" key="1">
    <citation type="submission" date="2019-09" db="EMBL/GenBank/DDBJ databases">
        <title>A chromosome-level genome assembly of the Chinese tupelo Nyssa sinensis.</title>
        <authorList>
            <person name="Yang X."/>
            <person name="Kang M."/>
            <person name="Yang Y."/>
            <person name="Xiong H."/>
            <person name="Wang M."/>
            <person name="Zhang Z."/>
            <person name="Wang Z."/>
            <person name="Wu H."/>
            <person name="Ma T."/>
            <person name="Liu J."/>
            <person name="Xi Z."/>
        </authorList>
    </citation>
    <scope>NUCLEOTIDE SEQUENCE [LARGE SCALE GENOMIC DNA]</scope>
    <source>
        <strain evidence="1">J267</strain>
        <tissue evidence="1">Leaf</tissue>
    </source>
</reference>
<dbReference type="OrthoDB" id="1939753at2759"/>
<evidence type="ECO:0000313" key="1">
    <source>
        <dbReference type="EMBL" id="KAA8525975.1"/>
    </source>
</evidence>
<dbReference type="Proteomes" id="UP000325577">
    <property type="component" value="Linkage Group LG3"/>
</dbReference>
<name>A0A5J5A4E3_9ASTE</name>
<evidence type="ECO:0000313" key="2">
    <source>
        <dbReference type="Proteomes" id="UP000325577"/>
    </source>
</evidence>
<dbReference type="PANTHER" id="PTHR35746:SF1">
    <property type="entry name" value="PENTATRICOPEPTIDE REPEAT (PPR) SUPERFAMILY PROTEIN"/>
    <property type="match status" value="1"/>
</dbReference>
<organism evidence="1 2">
    <name type="scientific">Nyssa sinensis</name>
    <dbReference type="NCBI Taxonomy" id="561372"/>
    <lineage>
        <taxon>Eukaryota</taxon>
        <taxon>Viridiplantae</taxon>
        <taxon>Streptophyta</taxon>
        <taxon>Embryophyta</taxon>
        <taxon>Tracheophyta</taxon>
        <taxon>Spermatophyta</taxon>
        <taxon>Magnoliopsida</taxon>
        <taxon>eudicotyledons</taxon>
        <taxon>Gunneridae</taxon>
        <taxon>Pentapetalae</taxon>
        <taxon>asterids</taxon>
        <taxon>Cornales</taxon>
        <taxon>Nyssaceae</taxon>
        <taxon>Nyssa</taxon>
    </lineage>
</organism>
<dbReference type="AlphaFoldDB" id="A0A5J5A4E3"/>
<dbReference type="PANTHER" id="PTHR35746">
    <property type="entry name" value="PENTATRICOPEPTIDE REPEAT (PPR) SUPERFAMILY PROTEIN"/>
    <property type="match status" value="1"/>
</dbReference>
<sequence length="262" mass="28944">MMNNTPMTIGEHQVQKLRIEALKRSVVGELVKDQIDQKMKYFQTFLRNFQTAGVVWGLKSVPQVDATADTMHPPENPANTSHMDNPEILERATNQLGSSILVQDIVSSYTTETMVSSASDTKTELVIGLSSTNVPIKFYQMMSQSLPVKLQRKKKTDESKSPEMDGKISEPLRVVGIKSKKEQSGRLGPKMSNHDISPEVESVEHIEIVDSVQFIADSAQDRDVGSRGCLVQVCDTNGDGNEDMHVLSIANDLPIEDISNSV</sequence>
<protein>
    <submittedName>
        <fullName evidence="1">Uncharacterized protein</fullName>
    </submittedName>
</protein>
<gene>
    <name evidence="1" type="ORF">F0562_007926</name>
</gene>
<dbReference type="EMBL" id="CM018046">
    <property type="protein sequence ID" value="KAA8525975.1"/>
    <property type="molecule type" value="Genomic_DNA"/>
</dbReference>
<proteinExistence type="predicted"/>
<keyword evidence="2" id="KW-1185">Reference proteome</keyword>